<evidence type="ECO:0000313" key="2">
    <source>
        <dbReference type="EMBL" id="AVM42721.1"/>
    </source>
</evidence>
<dbReference type="Gene3D" id="2.120.10.10">
    <property type="match status" value="1"/>
</dbReference>
<dbReference type="Pfam" id="PF13088">
    <property type="entry name" value="BNR_2"/>
    <property type="match status" value="1"/>
</dbReference>
<dbReference type="OrthoDB" id="197680at2"/>
<feature type="domain" description="Sialidase" evidence="1">
    <location>
        <begin position="117"/>
        <end position="278"/>
    </location>
</feature>
<reference evidence="3" key="1">
    <citation type="submission" date="2018-02" db="EMBL/GenBank/DDBJ databases">
        <authorList>
            <person name="Holder M.E."/>
            <person name="Ajami N.J."/>
            <person name="Petrosino J.F."/>
        </authorList>
    </citation>
    <scope>NUCLEOTIDE SEQUENCE [LARGE SCALE GENOMIC DNA]</scope>
    <source>
        <strain evidence="3">CCUG 47711</strain>
    </source>
</reference>
<protein>
    <recommendedName>
        <fullName evidence="1">Sialidase domain-containing protein</fullName>
    </recommendedName>
</protein>
<name>A0A2S0KNV7_9FIRM</name>
<gene>
    <name evidence="2" type="ORF">C5Q98_05615</name>
</gene>
<dbReference type="Proteomes" id="UP000237947">
    <property type="component" value="Chromosome"/>
</dbReference>
<evidence type="ECO:0000259" key="1">
    <source>
        <dbReference type="Pfam" id="PF13088"/>
    </source>
</evidence>
<keyword evidence="3" id="KW-1185">Reference proteome</keyword>
<evidence type="ECO:0000313" key="3">
    <source>
        <dbReference type="Proteomes" id="UP000237947"/>
    </source>
</evidence>
<dbReference type="InterPro" id="IPR011040">
    <property type="entry name" value="Sialidase"/>
</dbReference>
<accession>A0A2S0KNV7</accession>
<dbReference type="AlphaFoldDB" id="A0A2S0KNV7"/>
<dbReference type="InterPro" id="IPR036278">
    <property type="entry name" value="Sialidase_sf"/>
</dbReference>
<dbReference type="EMBL" id="CP027226">
    <property type="protein sequence ID" value="AVM42721.1"/>
    <property type="molecule type" value="Genomic_DNA"/>
</dbReference>
<dbReference type="KEGG" id="fsa:C5Q98_05615"/>
<sequence length="422" mass="48516">MLEKLGANRAVDLGLVDNTGVDMFQVPTRYKEVIEKSPGTDRQYLAHPDLLQTKTGRIILAYVKGHGKGPIIMRISDDGGKTFVEKTDTPKSWEESYETPTIYTLNFSDGREYLILISGCAGWAPEEPSGFYTSISKDNGETWTELKCFYPELEEGKKHFTTVVMSSLIQVKDENGKYLDKWMGVYHNGHDFKNYISYLSFDEEDMDKWTEPRPYLSEYRELENKYQICEVCLVRDPNPESKEILAIARTQAHNAPSTYFFSYDEGETWTEPQETSLALTGERHKAVFDSVSGKLILSFREIVRNPKDWAAGDWIAWAGTYESARQGGNKSEEQSDNKLAQEYRLLLARDYTQNERGGDTGYSGVLCLPNNDIMLVGYGHFDEEFSKSWKDEIWRDLSYILKVQFKLEELENYIKENSESKL</sequence>
<dbReference type="CDD" id="cd15482">
    <property type="entry name" value="Sialidase_non-viral"/>
    <property type="match status" value="1"/>
</dbReference>
<proteinExistence type="predicted"/>
<organism evidence="2 3">
    <name type="scientific">Fastidiosipila sanguinis</name>
    <dbReference type="NCBI Taxonomy" id="236753"/>
    <lineage>
        <taxon>Bacteria</taxon>
        <taxon>Bacillati</taxon>
        <taxon>Bacillota</taxon>
        <taxon>Clostridia</taxon>
        <taxon>Eubacteriales</taxon>
        <taxon>Oscillospiraceae</taxon>
        <taxon>Fastidiosipila</taxon>
    </lineage>
</organism>
<dbReference type="SUPFAM" id="SSF50939">
    <property type="entry name" value="Sialidases"/>
    <property type="match status" value="1"/>
</dbReference>
<dbReference type="RefSeq" id="WP_106012673.1">
    <property type="nucleotide sequence ID" value="NZ_CP027226.1"/>
</dbReference>